<protein>
    <submittedName>
        <fullName evidence="3">Transmembrane protein 240</fullName>
    </submittedName>
</protein>
<organism evidence="2 3">
    <name type="scientific">Dipodomys ordii</name>
    <name type="common">Ord's kangaroo rat</name>
    <dbReference type="NCBI Taxonomy" id="10020"/>
    <lineage>
        <taxon>Eukaryota</taxon>
        <taxon>Metazoa</taxon>
        <taxon>Chordata</taxon>
        <taxon>Craniata</taxon>
        <taxon>Vertebrata</taxon>
        <taxon>Euteleostomi</taxon>
        <taxon>Mammalia</taxon>
        <taxon>Eutheria</taxon>
        <taxon>Euarchontoglires</taxon>
        <taxon>Glires</taxon>
        <taxon>Rodentia</taxon>
        <taxon>Castorimorpha</taxon>
        <taxon>Heteromyidae</taxon>
        <taxon>Dipodomyinae</taxon>
        <taxon>Dipodomys</taxon>
    </lineage>
</organism>
<keyword evidence="1" id="KW-0472">Membrane</keyword>
<dbReference type="RefSeq" id="XP_012886843.1">
    <property type="nucleotide sequence ID" value="XM_013031389.1"/>
</dbReference>
<proteinExistence type="predicted"/>
<dbReference type="KEGG" id="dord:105997088"/>
<feature type="transmembrane region" description="Helical" evidence="1">
    <location>
        <begin position="152"/>
        <end position="173"/>
    </location>
</feature>
<evidence type="ECO:0000256" key="1">
    <source>
        <dbReference type="SAM" id="Phobius"/>
    </source>
</evidence>
<dbReference type="InterPro" id="IPR027947">
    <property type="entry name" value="TMEM240"/>
</dbReference>
<keyword evidence="2" id="KW-1185">Reference proteome</keyword>
<dbReference type="PANTHER" id="PTHR28666">
    <property type="entry name" value="TRANSMEMBRANE PROTEIN 240"/>
    <property type="match status" value="1"/>
</dbReference>
<dbReference type="PANTHER" id="PTHR28666:SF1">
    <property type="entry name" value="TRANSMEMBRANE PROTEIN 240"/>
    <property type="match status" value="1"/>
</dbReference>
<dbReference type="AlphaFoldDB" id="A0A1S3GDB7"/>
<dbReference type="FunCoup" id="A0A1S3GDB7">
    <property type="interactions" value="123"/>
</dbReference>
<keyword evidence="1" id="KW-1133">Transmembrane helix</keyword>
<dbReference type="STRING" id="10020.ENSDORP00000024880"/>
<accession>A0A1S3GDB7</accession>
<keyword evidence="1 3" id="KW-0812">Transmembrane</keyword>
<dbReference type="GeneID" id="105997088"/>
<sequence>MGREWMLGEYPQGEAEAETVGGRHGGQQVALWKEAMAARPTLPQALLLVSRPRPPRTPAAVLLGSRPAGWPGPRQPDAFSQASSWGCFIDLPRVPCRRHTAGPGSAGEVPARPAARRHHVHYVIPYDGDQSVVGASENYFVTGNVTKQEMDLMLGLLLGFLISWLLVWTDGVLHRAARAWRAGRHHDGSWAWLPRLCSLRELGRRPHRPFEEPAGNMVHVKQKLYHNGHPSPRHL</sequence>
<reference evidence="3" key="1">
    <citation type="submission" date="2025-08" db="UniProtKB">
        <authorList>
            <consortium name="RefSeq"/>
        </authorList>
    </citation>
    <scope>IDENTIFICATION</scope>
    <source>
        <tissue evidence="3">Kidney</tissue>
    </source>
</reference>
<dbReference type="Pfam" id="PF15207">
    <property type="entry name" value="TMEM240"/>
    <property type="match status" value="1"/>
</dbReference>
<dbReference type="GO" id="GO:0097060">
    <property type="term" value="C:synaptic membrane"/>
    <property type="evidence" value="ECO:0007669"/>
    <property type="project" value="TreeGrafter"/>
</dbReference>
<evidence type="ECO:0000313" key="3">
    <source>
        <dbReference type="RefSeq" id="XP_012886843.1"/>
    </source>
</evidence>
<gene>
    <name evidence="3" type="primary">Tmem240</name>
</gene>
<dbReference type="Proteomes" id="UP000081671">
    <property type="component" value="Unplaced"/>
</dbReference>
<evidence type="ECO:0000313" key="2">
    <source>
        <dbReference type="Proteomes" id="UP000081671"/>
    </source>
</evidence>
<name>A0A1S3GDB7_DIPOR</name>
<dbReference type="CTD" id="339453"/>
<dbReference type="InParanoid" id="A0A1S3GDB7"/>
<dbReference type="OrthoDB" id="9922101at2759"/>